<dbReference type="EMBL" id="JARYMX010000003">
    <property type="protein sequence ID" value="KAJ9558359.1"/>
    <property type="molecule type" value="Genomic_DNA"/>
</dbReference>
<dbReference type="SUPFAM" id="SSF53098">
    <property type="entry name" value="Ribonuclease H-like"/>
    <property type="match status" value="1"/>
</dbReference>
<gene>
    <name evidence="1" type="ORF">OSB04_012973</name>
</gene>
<evidence type="ECO:0000313" key="2">
    <source>
        <dbReference type="Proteomes" id="UP001172457"/>
    </source>
</evidence>
<sequence length="181" mass="21088">MPLNFILEVELFDVWGIDFMGSFPSNLSNKFILVPMDYVSKWVEAISAPTNDSRRHFIESKFEALLKKYGVQHKVGFTYPPKLVAKSRFRIRHLLHLNELNKIQLDSYENAQIYKEDTKKWHDQRVMQREFQEGDCVLLSNSNSCRKLFLGKLHSRLSSLFTVLRVFPYGAVELKGESGTL</sequence>
<name>A0AA38TCC8_9ASTR</name>
<evidence type="ECO:0000313" key="1">
    <source>
        <dbReference type="EMBL" id="KAJ9558359.1"/>
    </source>
</evidence>
<dbReference type="InterPro" id="IPR012337">
    <property type="entry name" value="RNaseH-like_sf"/>
</dbReference>
<dbReference type="Gene3D" id="3.30.420.10">
    <property type="entry name" value="Ribonuclease H-like superfamily/Ribonuclease H"/>
    <property type="match status" value="1"/>
</dbReference>
<dbReference type="PANTHER" id="PTHR47266">
    <property type="entry name" value="ENDONUCLEASE-RELATED"/>
    <property type="match status" value="1"/>
</dbReference>
<dbReference type="GO" id="GO:0003676">
    <property type="term" value="F:nucleic acid binding"/>
    <property type="evidence" value="ECO:0007669"/>
    <property type="project" value="InterPro"/>
</dbReference>
<organism evidence="1 2">
    <name type="scientific">Centaurea solstitialis</name>
    <name type="common">yellow star-thistle</name>
    <dbReference type="NCBI Taxonomy" id="347529"/>
    <lineage>
        <taxon>Eukaryota</taxon>
        <taxon>Viridiplantae</taxon>
        <taxon>Streptophyta</taxon>
        <taxon>Embryophyta</taxon>
        <taxon>Tracheophyta</taxon>
        <taxon>Spermatophyta</taxon>
        <taxon>Magnoliopsida</taxon>
        <taxon>eudicotyledons</taxon>
        <taxon>Gunneridae</taxon>
        <taxon>Pentapetalae</taxon>
        <taxon>asterids</taxon>
        <taxon>campanulids</taxon>
        <taxon>Asterales</taxon>
        <taxon>Asteraceae</taxon>
        <taxon>Carduoideae</taxon>
        <taxon>Cardueae</taxon>
        <taxon>Centaureinae</taxon>
        <taxon>Centaurea</taxon>
    </lineage>
</organism>
<dbReference type="InterPro" id="IPR036397">
    <property type="entry name" value="RNaseH_sf"/>
</dbReference>
<keyword evidence="2" id="KW-1185">Reference proteome</keyword>
<reference evidence="1" key="1">
    <citation type="submission" date="2023-03" db="EMBL/GenBank/DDBJ databases">
        <title>Chromosome-scale reference genome and RAD-based genetic map of yellow starthistle (Centaurea solstitialis) reveal putative structural variation and QTLs associated with invader traits.</title>
        <authorList>
            <person name="Reatini B."/>
            <person name="Cang F.A."/>
            <person name="Jiang Q."/>
            <person name="Mckibben M.T.W."/>
            <person name="Barker M.S."/>
            <person name="Rieseberg L.H."/>
            <person name="Dlugosch K.M."/>
        </authorList>
    </citation>
    <scope>NUCLEOTIDE SEQUENCE</scope>
    <source>
        <strain evidence="1">CAN-66</strain>
        <tissue evidence="1">Leaf</tissue>
    </source>
</reference>
<accession>A0AA38TCC8</accession>
<dbReference type="Proteomes" id="UP001172457">
    <property type="component" value="Chromosome 3"/>
</dbReference>
<dbReference type="InterPro" id="IPR052160">
    <property type="entry name" value="Gypsy_RT_Integrase-like"/>
</dbReference>
<comment type="caution">
    <text evidence="1">The sequence shown here is derived from an EMBL/GenBank/DDBJ whole genome shotgun (WGS) entry which is preliminary data.</text>
</comment>
<dbReference type="AlphaFoldDB" id="A0AA38TCC8"/>
<proteinExistence type="predicted"/>
<protein>
    <submittedName>
        <fullName evidence="1">Uncharacterized protein</fullName>
    </submittedName>
</protein>